<accession>A0A4R6QJZ9</accession>
<dbReference type="Gene3D" id="1.20.120.450">
    <property type="entry name" value="dinb family like domain"/>
    <property type="match status" value="1"/>
</dbReference>
<proteinExistence type="predicted"/>
<evidence type="ECO:0000313" key="3">
    <source>
        <dbReference type="Proteomes" id="UP000295361"/>
    </source>
</evidence>
<organism evidence="2 3">
    <name type="scientific">Roseateles toxinivorans</name>
    <dbReference type="NCBI Taxonomy" id="270368"/>
    <lineage>
        <taxon>Bacteria</taxon>
        <taxon>Pseudomonadati</taxon>
        <taxon>Pseudomonadota</taxon>
        <taxon>Betaproteobacteria</taxon>
        <taxon>Burkholderiales</taxon>
        <taxon>Sphaerotilaceae</taxon>
        <taxon>Roseateles</taxon>
    </lineage>
</organism>
<dbReference type="SUPFAM" id="SSF109854">
    <property type="entry name" value="DinB/YfiT-like putative metalloenzymes"/>
    <property type="match status" value="1"/>
</dbReference>
<dbReference type="InterPro" id="IPR024775">
    <property type="entry name" value="DinB-like"/>
</dbReference>
<sequence>MNTPASDAKPTSAELLACLDALQAMPDRLSAAAQRCPPLQRLERHGGALFSLTEQVCHLRDIELEGYTLRIARVLGEDLPELQEIDGSTLAETRRYQQQDLALALDLFCRQRRANVALLRDHLAGNTQRLGIFGGFGVVTLWSLVKGMVAHDAEHLGEIEALLASG</sequence>
<keyword evidence="3" id="KW-1185">Reference proteome</keyword>
<evidence type="ECO:0000313" key="2">
    <source>
        <dbReference type="EMBL" id="TDP63441.1"/>
    </source>
</evidence>
<evidence type="ECO:0000259" key="1">
    <source>
        <dbReference type="Pfam" id="PF12867"/>
    </source>
</evidence>
<dbReference type="EMBL" id="SNXS01000005">
    <property type="protein sequence ID" value="TDP63441.1"/>
    <property type="molecule type" value="Genomic_DNA"/>
</dbReference>
<dbReference type="AlphaFoldDB" id="A0A4R6QJZ9"/>
<dbReference type="Proteomes" id="UP000295361">
    <property type="component" value="Unassembled WGS sequence"/>
</dbReference>
<gene>
    <name evidence="2" type="ORF">DES47_105447</name>
</gene>
<dbReference type="Pfam" id="PF12867">
    <property type="entry name" value="DinB_2"/>
    <property type="match status" value="1"/>
</dbReference>
<protein>
    <submittedName>
        <fullName evidence="2">DinB family protein</fullName>
    </submittedName>
</protein>
<feature type="domain" description="DinB-like" evidence="1">
    <location>
        <begin position="21"/>
        <end position="159"/>
    </location>
</feature>
<dbReference type="RefSeq" id="WP_166652103.1">
    <property type="nucleotide sequence ID" value="NZ_SNXS01000005.1"/>
</dbReference>
<dbReference type="InterPro" id="IPR034660">
    <property type="entry name" value="DinB/YfiT-like"/>
</dbReference>
<comment type="caution">
    <text evidence="2">The sequence shown here is derived from an EMBL/GenBank/DDBJ whole genome shotgun (WGS) entry which is preliminary data.</text>
</comment>
<name>A0A4R6QJZ9_9BURK</name>
<reference evidence="2 3" key="1">
    <citation type="submission" date="2019-03" db="EMBL/GenBank/DDBJ databases">
        <title>Genomic Encyclopedia of Type Strains, Phase IV (KMG-IV): sequencing the most valuable type-strain genomes for metagenomic binning, comparative biology and taxonomic classification.</title>
        <authorList>
            <person name="Goeker M."/>
        </authorList>
    </citation>
    <scope>NUCLEOTIDE SEQUENCE [LARGE SCALE GENOMIC DNA]</scope>
    <source>
        <strain evidence="2 3">DSM 16998</strain>
    </source>
</reference>
<dbReference type="InParanoid" id="A0A4R6QJZ9"/>